<evidence type="ECO:0000313" key="4">
    <source>
        <dbReference type="EMBL" id="MCF4122632.1"/>
    </source>
</evidence>
<evidence type="ECO:0000313" key="5">
    <source>
        <dbReference type="Proteomes" id="UP001165405"/>
    </source>
</evidence>
<feature type="coiled-coil region" evidence="1">
    <location>
        <begin position="256"/>
        <end position="283"/>
    </location>
</feature>
<feature type="region of interest" description="Disordered" evidence="2">
    <location>
        <begin position="57"/>
        <end position="117"/>
    </location>
</feature>
<dbReference type="RefSeq" id="WP_236090430.1">
    <property type="nucleotide sequence ID" value="NZ_JAKGSG010000045.1"/>
</dbReference>
<comment type="caution">
    <text evidence="4">The sequence shown here is derived from an EMBL/GenBank/DDBJ whole genome shotgun (WGS) entry which is preliminary data.</text>
</comment>
<evidence type="ECO:0000256" key="2">
    <source>
        <dbReference type="SAM" id="MobiDB-lite"/>
    </source>
</evidence>
<feature type="signal peptide" evidence="3">
    <location>
        <begin position="1"/>
        <end position="28"/>
    </location>
</feature>
<evidence type="ECO:0000256" key="3">
    <source>
        <dbReference type="SAM" id="SignalP"/>
    </source>
</evidence>
<keyword evidence="1" id="KW-0175">Coiled coil</keyword>
<accession>A0AA41QGB7</accession>
<organism evidence="4 5">
    <name type="scientific">Antribacter soli</name>
    <dbReference type="NCBI Taxonomy" id="2910976"/>
    <lineage>
        <taxon>Bacteria</taxon>
        <taxon>Bacillati</taxon>
        <taxon>Actinomycetota</taxon>
        <taxon>Actinomycetes</taxon>
        <taxon>Micrococcales</taxon>
        <taxon>Promicromonosporaceae</taxon>
        <taxon>Antribacter</taxon>
    </lineage>
</organism>
<reference evidence="4" key="1">
    <citation type="submission" date="2022-01" db="EMBL/GenBank/DDBJ databases">
        <title>Antribacter sp. nov., isolated from Guizhou of China.</title>
        <authorList>
            <person name="Chengliang C."/>
            <person name="Ya Z."/>
        </authorList>
    </citation>
    <scope>NUCLEOTIDE SEQUENCE</scope>
    <source>
        <strain evidence="4">KLBMP 9083</strain>
    </source>
</reference>
<gene>
    <name evidence="4" type="ORF">L1785_16765</name>
</gene>
<protein>
    <submittedName>
        <fullName evidence="4">Uncharacterized protein</fullName>
    </submittedName>
</protein>
<sequence>MVATLRHLLAMLATAALLLGVGVSPAAASETEPEPPSSANAPEVTVLDTPVLPQQIQDLPALDPGPDEEVVTQREPNKATQEVGVLPGLDPVSGRPDVPTEQVTPEPAVGPGSVALPTRPASELVDATAADALATLDAAGRLSDGAPDLDAEDLQPQIDTSTPADASRIATRLELQTALAGVELATDLGVDPLAILEALPDGVPRVTYRVCSESASQGVSCSMRLPLAVPAIVDATGDGSPDVLADLLPAASVDDVTAAVNELLEAQELLADAQDRLANLLELIQDPLYLLTHPGALLEVLELQGLVEDLTAQVAAKTTALLEVVHLGLAMLEVRLPTSEYAGEDLPAHVWAVYDIPGAKRLSVGFDGYRRGTSLSSATLGLFTFSPFSTLAGELDINAHLAQLGAGDAMAVTAGFSSVADTEGGEAFDPTVASARFSPVPTLFSTDVEVKPATEERDQTASVDVTSTTETRLDAIVLANARSGDAPEDRFVQAVVDQVPTSVSAQLTWSGTGDRADLAYEADSAINDLLFADHTYAGGTDLTQATQATAQDLPASFDAALATAPSGSVTLDYAAASRMTGIQVAYFDRAGELVLRGGLDDIPTQVSLIADAASGRALFDAPGTLGAAFVDASQGLADYPPATGDHVTLVTDGADLGVSARVTGLRRVDAYFDGHPRVTTSFVPGGQAFDAAGNLDGIHRARAHISNLPADARIDVSTVDQQVRYAASEMIGLASMAYTNTQEGPSVTAAVHQVPATVALDYAMGETPRIVYEASSGVPQVDFFASPDHVANLDPTGDQYLSALIEDIPATIDVGMNLSTQHLDGTLSSRLGGIDLTARFDLAGRTWTAGADLDGIPTRFDADWADGAVRARALTGTMDSIDLYAGNHPGHTAPTGLRLAATYHESTGDIEAAVRTRNLSHVEYADTGETQNFRLETDTGGDPVHVDVDAVLAGPDGTDDTQLAVLGRVDNLPATMDVTFTGERLTYTADRHIGLTLEARLGKIAALGGLGAPLYDNGVGAVARTCTTGAGCAAEAGSPFCPEGTGCLGLVGTISMQGLPTQVTADLANRTVTLTGYRSPSDTLNAYVRLIGMIDDLPDLRAEAELTGLPDSLDLTVGPITVGDGTIRAGYDASAALGALTLRAQADTSYEAFPHLRARAEVSGLPQAFDLAAVIGQQTTVTMTNSASVARIGLAVTGAEQGYLDAALTEIPAQAEVAIDMAGSLMTGTTSAPLGGVTVLANNLPYQGDTWGAWLEIAGIPSGFQVGWGNGTFGFTSSAGTLARAAAAVTNHAGATAPVGSHLAVGYRESAGTIDASASVSGLSSATYGTQGSTQSFDLDVAAQIVGLDADVVLEAGGVDDTRLALSGQLRTPNAVTMQIADGKYTYTADTTTGLRLHAEAGKIAALEGLGAPLFDNGVAARVSACEPGQGCSEELLPEFCAVVDGCFGAVMNLNLPGLPTLVAVDVARQTVDIDGLRAPGGSLRLYVEALGTLVDVPRAEGLVTLDGLPATVDVFLGPFRFGAKGKGKELALGYEASADVGTLTAQADAETADYGDWRGRVYLDPVPRTLEVTGDFGEESAITTNLAAPVETLEIMATAVLGGQLPAGTGSALFRLTDVPDAFTFRVAGSPGEDSMAVPPVVYDATASDGDGSTLDGLVEVEADLIAAFPIAGVPISIAGNVVVEFDNLGAKTGVIVGPDGIQIDSGEYVTDRIALGASINSAFAPYTFDKEVVALQCAGIDVATGSLVGHVNVPEISVDDMTVQFTDVANVALLPSRGVSWLATGVSGDYGSLTIDIAGMTIEPDVAMNFRIDYLGGGDPTDVPLLLLDEGETVTGTRFHVSRDGHWGLAGTVPLPLAPDLPIYTDPGKTQAQVNHIEIAGSDGNQVINYLDVDPFPAPISENLRSVGLHLTTMYLLNPFGPADEEDARTDDPANPDDGYELCL</sequence>
<name>A0AA41QGB7_9MICO</name>
<feature type="region of interest" description="Disordered" evidence="2">
    <location>
        <begin position="1924"/>
        <end position="1946"/>
    </location>
</feature>
<feature type="compositionally biased region" description="Acidic residues" evidence="2">
    <location>
        <begin position="1925"/>
        <end position="1946"/>
    </location>
</feature>
<keyword evidence="3" id="KW-0732">Signal</keyword>
<proteinExistence type="predicted"/>
<dbReference type="EMBL" id="JAKGSG010000045">
    <property type="protein sequence ID" value="MCF4122632.1"/>
    <property type="molecule type" value="Genomic_DNA"/>
</dbReference>
<keyword evidence="5" id="KW-1185">Reference proteome</keyword>
<dbReference type="Proteomes" id="UP001165405">
    <property type="component" value="Unassembled WGS sequence"/>
</dbReference>
<feature type="chain" id="PRO_5041330977" evidence="3">
    <location>
        <begin position="29"/>
        <end position="1946"/>
    </location>
</feature>
<evidence type="ECO:0000256" key="1">
    <source>
        <dbReference type="SAM" id="Coils"/>
    </source>
</evidence>